<evidence type="ECO:0000313" key="1">
    <source>
        <dbReference type="EMBL" id="EED89906.1"/>
    </source>
</evidence>
<dbReference type="Proteomes" id="UP000001449">
    <property type="component" value="Chromosome 10"/>
</dbReference>
<dbReference type="KEGG" id="tps:THAPSDRAFT_8528"/>
<dbReference type="EMBL" id="CM000646">
    <property type="protein sequence ID" value="EED89906.1"/>
    <property type="molecule type" value="Genomic_DNA"/>
</dbReference>
<reference evidence="1 2" key="2">
    <citation type="journal article" date="2008" name="Nature">
        <title>The Phaeodactylum genome reveals the evolutionary history of diatom genomes.</title>
        <authorList>
            <person name="Bowler C."/>
            <person name="Allen A.E."/>
            <person name="Badger J.H."/>
            <person name="Grimwood J."/>
            <person name="Jabbari K."/>
            <person name="Kuo A."/>
            <person name="Maheswari U."/>
            <person name="Martens C."/>
            <person name="Maumus F."/>
            <person name="Otillar R.P."/>
            <person name="Rayko E."/>
            <person name="Salamov A."/>
            <person name="Vandepoele K."/>
            <person name="Beszteri B."/>
            <person name="Gruber A."/>
            <person name="Heijde M."/>
            <person name="Katinka M."/>
            <person name="Mock T."/>
            <person name="Valentin K."/>
            <person name="Verret F."/>
            <person name="Berges J.A."/>
            <person name="Brownlee C."/>
            <person name="Cadoret J.P."/>
            <person name="Chiovitti A."/>
            <person name="Choi C.J."/>
            <person name="Coesel S."/>
            <person name="De Martino A."/>
            <person name="Detter J.C."/>
            <person name="Durkin C."/>
            <person name="Falciatore A."/>
            <person name="Fournet J."/>
            <person name="Haruta M."/>
            <person name="Huysman M.J."/>
            <person name="Jenkins B.D."/>
            <person name="Jiroutova K."/>
            <person name="Jorgensen R.E."/>
            <person name="Joubert Y."/>
            <person name="Kaplan A."/>
            <person name="Kroger N."/>
            <person name="Kroth P.G."/>
            <person name="La Roche J."/>
            <person name="Lindquist E."/>
            <person name="Lommer M."/>
            <person name="Martin-Jezequel V."/>
            <person name="Lopez P.J."/>
            <person name="Lucas S."/>
            <person name="Mangogna M."/>
            <person name="McGinnis K."/>
            <person name="Medlin L.K."/>
            <person name="Montsant A."/>
            <person name="Oudot-Le Secq M.P."/>
            <person name="Napoli C."/>
            <person name="Obornik M."/>
            <person name="Parker M.S."/>
            <person name="Petit J.L."/>
            <person name="Porcel B.M."/>
            <person name="Poulsen N."/>
            <person name="Robison M."/>
            <person name="Rychlewski L."/>
            <person name="Rynearson T.A."/>
            <person name="Schmutz J."/>
            <person name="Shapiro H."/>
            <person name="Siaut M."/>
            <person name="Stanley M."/>
            <person name="Sussman M.R."/>
            <person name="Taylor A.R."/>
            <person name="Vardi A."/>
            <person name="von Dassow P."/>
            <person name="Vyverman W."/>
            <person name="Willis A."/>
            <person name="Wyrwicz L.S."/>
            <person name="Rokhsar D.S."/>
            <person name="Weissenbach J."/>
            <person name="Armbrust E.V."/>
            <person name="Green B.R."/>
            <person name="Van de Peer Y."/>
            <person name="Grigoriev I.V."/>
        </authorList>
    </citation>
    <scope>NUCLEOTIDE SEQUENCE [LARGE SCALE GENOMIC DNA]</scope>
    <source>
        <strain evidence="1 2">CCMP1335</strain>
    </source>
</reference>
<gene>
    <name evidence="1" type="ORF">THAPSDRAFT_8528</name>
</gene>
<name>B8C9R7_THAPS</name>
<dbReference type="PaxDb" id="35128-Thaps8528"/>
<dbReference type="GeneID" id="7446896"/>
<accession>B8C9R7</accession>
<reference evidence="1 2" key="1">
    <citation type="journal article" date="2004" name="Science">
        <title>The genome of the diatom Thalassiosira pseudonana: ecology, evolution, and metabolism.</title>
        <authorList>
            <person name="Armbrust E.V."/>
            <person name="Berges J.A."/>
            <person name="Bowler C."/>
            <person name="Green B.R."/>
            <person name="Martinez D."/>
            <person name="Putnam N.H."/>
            <person name="Zhou S."/>
            <person name="Allen A.E."/>
            <person name="Apt K.E."/>
            <person name="Bechner M."/>
            <person name="Brzezinski M.A."/>
            <person name="Chaal B.K."/>
            <person name="Chiovitti A."/>
            <person name="Davis A.K."/>
            <person name="Demarest M.S."/>
            <person name="Detter J.C."/>
            <person name="Glavina T."/>
            <person name="Goodstein D."/>
            <person name="Hadi M.Z."/>
            <person name="Hellsten U."/>
            <person name="Hildebrand M."/>
            <person name="Jenkins B.D."/>
            <person name="Jurka J."/>
            <person name="Kapitonov V.V."/>
            <person name="Kroger N."/>
            <person name="Lau W.W."/>
            <person name="Lane T.W."/>
            <person name="Larimer F.W."/>
            <person name="Lippmeier J.C."/>
            <person name="Lucas S."/>
            <person name="Medina M."/>
            <person name="Montsant A."/>
            <person name="Obornik M."/>
            <person name="Parker M.S."/>
            <person name="Palenik B."/>
            <person name="Pazour G.J."/>
            <person name="Richardson P.M."/>
            <person name="Rynearson T.A."/>
            <person name="Saito M.A."/>
            <person name="Schwartz D.C."/>
            <person name="Thamatrakoln K."/>
            <person name="Valentin K."/>
            <person name="Vardi A."/>
            <person name="Wilkerson F.P."/>
            <person name="Rokhsar D.S."/>
        </authorList>
    </citation>
    <scope>NUCLEOTIDE SEQUENCE [LARGE SCALE GENOMIC DNA]</scope>
    <source>
        <strain evidence="1 2">CCMP1335</strain>
    </source>
</reference>
<dbReference type="RefSeq" id="XP_002292710.1">
    <property type="nucleotide sequence ID" value="XM_002292674.1"/>
</dbReference>
<protein>
    <submittedName>
        <fullName evidence="1">Uncharacterized protein</fullName>
    </submittedName>
</protein>
<dbReference type="InParanoid" id="B8C9R7"/>
<organism evidence="1 2">
    <name type="scientific">Thalassiosira pseudonana</name>
    <name type="common">Marine diatom</name>
    <name type="synonym">Cyclotella nana</name>
    <dbReference type="NCBI Taxonomy" id="35128"/>
    <lineage>
        <taxon>Eukaryota</taxon>
        <taxon>Sar</taxon>
        <taxon>Stramenopiles</taxon>
        <taxon>Ochrophyta</taxon>
        <taxon>Bacillariophyta</taxon>
        <taxon>Coscinodiscophyceae</taxon>
        <taxon>Thalassiosirophycidae</taxon>
        <taxon>Thalassiosirales</taxon>
        <taxon>Thalassiosiraceae</taxon>
        <taxon>Thalassiosira</taxon>
    </lineage>
</organism>
<evidence type="ECO:0000313" key="2">
    <source>
        <dbReference type="Proteomes" id="UP000001449"/>
    </source>
</evidence>
<dbReference type="AlphaFoldDB" id="B8C9R7"/>
<sequence>MSLSFQLSSSSLTDGDELEMHCKGERGDEQQIEDEPIARVVPARGVELPHDWDAALELVDDEELGNDISNSSNSTVPIEFKLQLAIESLSRMNNLLETRKEASNRLITTLKVMLNETDLRIGDVQRDVRKGRETRAILGEQAE</sequence>
<keyword evidence="2" id="KW-1185">Reference proteome</keyword>
<proteinExistence type="predicted"/>
<dbReference type="HOGENOM" id="CLU_1810066_0_0_1"/>